<reference evidence="10" key="1">
    <citation type="journal article" date="2014" name="Nat. Commun.">
        <title>Multiple recent horizontal transfers of a large genomic region in cheese making fungi.</title>
        <authorList>
            <person name="Cheeseman K."/>
            <person name="Ropars J."/>
            <person name="Renault P."/>
            <person name="Dupont J."/>
            <person name="Gouzy J."/>
            <person name="Branca A."/>
            <person name="Abraham A.L."/>
            <person name="Ceppi M."/>
            <person name="Conseiller E."/>
            <person name="Debuchy R."/>
            <person name="Malagnac F."/>
            <person name="Goarin A."/>
            <person name="Silar P."/>
            <person name="Lacoste S."/>
            <person name="Sallet E."/>
            <person name="Bensimon A."/>
            <person name="Giraud T."/>
            <person name="Brygoo Y."/>
        </authorList>
    </citation>
    <scope>NUCLEOTIDE SEQUENCE [LARGE SCALE GENOMIC DNA]</scope>
    <source>
        <strain evidence="10">FM164</strain>
    </source>
</reference>
<evidence type="ECO:0000256" key="1">
    <source>
        <dbReference type="ARBA" id="ARBA00000681"/>
    </source>
</evidence>
<dbReference type="GO" id="GO:0045493">
    <property type="term" value="P:xylan catabolic process"/>
    <property type="evidence" value="ECO:0007669"/>
    <property type="project" value="UniProtKB-UniPathway"/>
</dbReference>
<dbReference type="STRING" id="1365484.W6QH30"/>
<sequence>MRMLDTDEILQCYVEDKIVTIIIQAFPVYLPECLPSPLHKNFFAELVWEISSQLRVLQRRDELAEYVEEAKVPSVSSAIGPPVYKYTNSDCDTVDNLRKRGIRINAVGLKSHFVVGQTLSLADQLATKKAYIKADLDVIITGLDIRFAEEPYYTANMQEQQAADYYLDVQRCLQAGHSCLV</sequence>
<evidence type="ECO:0000313" key="11">
    <source>
        <dbReference type="Proteomes" id="UP000030686"/>
    </source>
</evidence>
<protein>
    <recommendedName>
        <fullName evidence="4">endo-1,4-beta-xylanase</fullName>
        <ecNumber evidence="4">3.2.1.8</ecNumber>
    </recommendedName>
</protein>
<keyword evidence="5" id="KW-0858">Xylan degradation</keyword>
<keyword evidence="8" id="KW-0624">Polysaccharide degradation</keyword>
<keyword evidence="11" id="KW-1185">Reference proteome</keyword>
<dbReference type="InterPro" id="IPR017853">
    <property type="entry name" value="GH"/>
</dbReference>
<keyword evidence="6 10" id="KW-0378">Hydrolase</keyword>
<evidence type="ECO:0000259" key="9">
    <source>
        <dbReference type="Pfam" id="PF00331"/>
    </source>
</evidence>
<comment type="pathway">
    <text evidence="2">Glycan degradation; xylan degradation.</text>
</comment>
<dbReference type="Gene3D" id="3.20.20.80">
    <property type="entry name" value="Glycosidases"/>
    <property type="match status" value="1"/>
</dbReference>
<evidence type="ECO:0000256" key="3">
    <source>
        <dbReference type="ARBA" id="ARBA00007495"/>
    </source>
</evidence>
<evidence type="ECO:0000256" key="8">
    <source>
        <dbReference type="ARBA" id="ARBA00023326"/>
    </source>
</evidence>
<name>W6QH30_PENRF</name>
<evidence type="ECO:0000256" key="4">
    <source>
        <dbReference type="ARBA" id="ARBA00012590"/>
    </source>
</evidence>
<accession>W6QH30</accession>
<dbReference type="OrthoDB" id="3485856at2759"/>
<evidence type="ECO:0000256" key="6">
    <source>
        <dbReference type="ARBA" id="ARBA00022801"/>
    </source>
</evidence>
<evidence type="ECO:0000256" key="7">
    <source>
        <dbReference type="ARBA" id="ARBA00023277"/>
    </source>
</evidence>
<feature type="domain" description="GH10" evidence="9">
    <location>
        <begin position="89"/>
        <end position="175"/>
    </location>
</feature>
<dbReference type="Pfam" id="PF00331">
    <property type="entry name" value="Glyco_hydro_10"/>
    <property type="match status" value="1"/>
</dbReference>
<proteinExistence type="inferred from homology"/>
<dbReference type="EC" id="3.2.1.8" evidence="4"/>
<keyword evidence="7" id="KW-0119">Carbohydrate metabolism</keyword>
<dbReference type="Proteomes" id="UP000030686">
    <property type="component" value="Unassembled WGS sequence"/>
</dbReference>
<gene>
    <name evidence="10" type="ORF">PROQFM164_S04g001019</name>
</gene>
<evidence type="ECO:0000256" key="5">
    <source>
        <dbReference type="ARBA" id="ARBA00022651"/>
    </source>
</evidence>
<comment type="catalytic activity">
    <reaction evidence="1">
        <text>Endohydrolysis of (1-&gt;4)-beta-D-xylosidic linkages in xylans.</text>
        <dbReference type="EC" id="3.2.1.8"/>
    </reaction>
</comment>
<dbReference type="AlphaFoldDB" id="W6QH30"/>
<dbReference type="SUPFAM" id="SSF51445">
    <property type="entry name" value="(Trans)glycosidases"/>
    <property type="match status" value="1"/>
</dbReference>
<comment type="similarity">
    <text evidence="3">Belongs to the glycosyl hydrolase 10 (cellulase F) family.</text>
</comment>
<dbReference type="EMBL" id="HG792018">
    <property type="protein sequence ID" value="CDM36138.1"/>
    <property type="molecule type" value="Genomic_DNA"/>
</dbReference>
<dbReference type="GO" id="GO:0031176">
    <property type="term" value="F:endo-1,4-beta-xylanase activity"/>
    <property type="evidence" value="ECO:0007669"/>
    <property type="project" value="UniProtKB-EC"/>
</dbReference>
<evidence type="ECO:0000313" key="10">
    <source>
        <dbReference type="EMBL" id="CDM36138.1"/>
    </source>
</evidence>
<organism evidence="10 11">
    <name type="scientific">Penicillium roqueforti (strain FM164)</name>
    <dbReference type="NCBI Taxonomy" id="1365484"/>
    <lineage>
        <taxon>Eukaryota</taxon>
        <taxon>Fungi</taxon>
        <taxon>Dikarya</taxon>
        <taxon>Ascomycota</taxon>
        <taxon>Pezizomycotina</taxon>
        <taxon>Eurotiomycetes</taxon>
        <taxon>Eurotiomycetidae</taxon>
        <taxon>Eurotiales</taxon>
        <taxon>Aspergillaceae</taxon>
        <taxon>Penicillium</taxon>
    </lineage>
</organism>
<dbReference type="InterPro" id="IPR001000">
    <property type="entry name" value="GH10_dom"/>
</dbReference>
<evidence type="ECO:0000256" key="2">
    <source>
        <dbReference type="ARBA" id="ARBA00004851"/>
    </source>
</evidence>
<dbReference type="UniPathway" id="UPA00114"/>